<organism evidence="1">
    <name type="scientific">uncultured Caudovirales phage</name>
    <dbReference type="NCBI Taxonomy" id="2100421"/>
    <lineage>
        <taxon>Viruses</taxon>
        <taxon>Duplodnaviria</taxon>
        <taxon>Heunggongvirae</taxon>
        <taxon>Uroviricota</taxon>
        <taxon>Caudoviricetes</taxon>
        <taxon>Peduoviridae</taxon>
        <taxon>Maltschvirus</taxon>
        <taxon>Maltschvirus maltsch</taxon>
    </lineage>
</organism>
<name>A0A6J5RKV7_9CAUD</name>
<evidence type="ECO:0000313" key="1">
    <source>
        <dbReference type="EMBL" id="CAB4196702.1"/>
    </source>
</evidence>
<protein>
    <submittedName>
        <fullName evidence="1">Uncharacterized protein</fullName>
    </submittedName>
</protein>
<accession>A0A6J5RKV7</accession>
<dbReference type="EMBL" id="LR797252">
    <property type="protein sequence ID" value="CAB4196702.1"/>
    <property type="molecule type" value="Genomic_DNA"/>
</dbReference>
<reference evidence="1" key="1">
    <citation type="submission" date="2020-05" db="EMBL/GenBank/DDBJ databases">
        <authorList>
            <person name="Chiriac C."/>
            <person name="Salcher M."/>
            <person name="Ghai R."/>
            <person name="Kavagutti S V."/>
        </authorList>
    </citation>
    <scope>NUCLEOTIDE SEQUENCE</scope>
</reference>
<sequence length="160" mass="18818">MKRKKSSDQILLFLVKNSTPEYHSTWGDSMHKTYIERDKYTPNKKKRSKKEKLHDLLLRLSGTTRYICESKKLEKFLGEKISFEKHLRKLHEDGILCFDGVPEKGDFYDTPNYRVIFDNATGQIGDYKLNKSWVAFSYREDKVLDDFADILKDAEDLGLL</sequence>
<gene>
    <name evidence="1" type="ORF">UFOVP1290_222</name>
</gene>
<proteinExistence type="predicted"/>